<proteinExistence type="predicted"/>
<dbReference type="InParanoid" id="A0A0V1B7J2"/>
<evidence type="ECO:0000313" key="2">
    <source>
        <dbReference type="Proteomes" id="UP000054776"/>
    </source>
</evidence>
<dbReference type="Proteomes" id="UP000054776">
    <property type="component" value="Unassembled WGS sequence"/>
</dbReference>
<organism evidence="1 2">
    <name type="scientific">Trichinella spiralis</name>
    <name type="common">Trichina worm</name>
    <dbReference type="NCBI Taxonomy" id="6334"/>
    <lineage>
        <taxon>Eukaryota</taxon>
        <taxon>Metazoa</taxon>
        <taxon>Ecdysozoa</taxon>
        <taxon>Nematoda</taxon>
        <taxon>Enoplea</taxon>
        <taxon>Dorylaimia</taxon>
        <taxon>Trichinellida</taxon>
        <taxon>Trichinellidae</taxon>
        <taxon>Trichinella</taxon>
    </lineage>
</organism>
<keyword evidence="2" id="KW-1185">Reference proteome</keyword>
<protein>
    <submittedName>
        <fullName evidence="1">Uncharacterized protein</fullName>
    </submittedName>
</protein>
<name>A0A0V1B7J2_TRISP</name>
<comment type="caution">
    <text evidence="1">The sequence shown here is derived from an EMBL/GenBank/DDBJ whole genome shotgun (WGS) entry which is preliminary data.</text>
</comment>
<accession>A0A0V1B7J2</accession>
<dbReference type="EMBL" id="JYDH01000089">
    <property type="protein sequence ID" value="KRY32964.1"/>
    <property type="molecule type" value="Genomic_DNA"/>
</dbReference>
<dbReference type="AlphaFoldDB" id="A0A0V1B7J2"/>
<evidence type="ECO:0000313" key="1">
    <source>
        <dbReference type="EMBL" id="KRY32964.1"/>
    </source>
</evidence>
<reference evidence="1 2" key="1">
    <citation type="submission" date="2015-01" db="EMBL/GenBank/DDBJ databases">
        <title>Evolution of Trichinella species and genotypes.</title>
        <authorList>
            <person name="Korhonen P.K."/>
            <person name="Edoardo P."/>
            <person name="Giuseppe L.R."/>
            <person name="Gasser R.B."/>
        </authorList>
    </citation>
    <scope>NUCLEOTIDE SEQUENCE [LARGE SCALE GENOMIC DNA]</scope>
    <source>
        <strain evidence="1">ISS3</strain>
    </source>
</reference>
<sequence>MNLTNQLNIIRVTDKCVADHAGDRQLDLIRDTPLVFSFEIDFVGICNRKTWRNTNTPIKAGTAQPKIELSGSN</sequence>
<gene>
    <name evidence="1" type="ORF">T01_11248</name>
</gene>